<keyword evidence="5" id="KW-1185">Reference proteome</keyword>
<name>A0A9P6W4I5_RHOMI</name>
<dbReference type="InterPro" id="IPR051731">
    <property type="entry name" value="DENND11/AVL9_GEFs"/>
</dbReference>
<sequence length="1036" mass="110465">MADQPQQPALLERIPLRDEDRPSASDVAAPPAATFPPSPVQAPQASTSTATTAPPSMVRTRSGLGTVDAQVYGVVCVGFDHALGPNIEFAYPDALADNHDLNKNLPFLALPDGAHARDEDYSYFHLLVPTLAQDRTIFGISCNRQIPADQLLRKGKEVTRSTVQKAIVILASKPVFGALRDKLGVVTRSFFAQRNFDDKSILVDLFNSFEAAAAAAAESAEIKRLELEAHELALTAAAEEEEEREGEERELKRKSSMDRKGKGRAASLVDGEPSTPVVGDEPDQEVSAAAAAAEDTPYDRASQPPISPRTRYSRRLGGSASLRVGSSPRQRDSTGQAEEEEEGGRAPTSPPLEEKERAAEESGEMYMGTSLRELVYRFRFKTLMLLKLLMLQRRVMFYAANTPVEQLCTFQYSLVTLIPALLTNLEDSASPALDERSQRRKKPSSLKTSDKYSLIRYLGLPLDVFGKDSFFQPYLPLQQIDLLKTRSYLVGTTNSIFQQQRDCHIDVLVNIDSATLEILNPKLTALVTLTAADRKWMDEIVTLVDQSWNAADPARPLGQGFVGSDDFIRAKFEEYVCSLLACVKFGDFLSKERGERVEMLLSAPELESYNPSSFNEAFIKAFKHTAAYESWDRMTDEAIFDLVEPKHPMEGKTNPIEDVGIRLVHGLHDSLQDVTLPNLSQLPGNLNLQNINLAPLPMKARERLSKGWNSGWEAVEQLREDWGKRVSGEQDAFAAAAAAAAATPATPSDGGKLSPGLPPASPALSQHSPRVGQSFLAGVDVAKTGAATLATGIGSFFGAQARKTSFFGTNGGGGGGGGAAAGPTRAAGLAAAAPVSELSPSLGAPPAQSNLSTSPGGTTSSSFLRPLSTAAAATVQASPPSRSSPPVPKGVVAASAPVSPSPSANAEKLSRPPAPLGVSGFFGGLRRTLSPGPGEPASAPSTPGTVSTTGESGFGTPPLSSFLGVGGWGASAATSRRPTPERDPAPPPLRARDIMGDLDGRGESSGDDDDEEGQDQAEAERERELTRRKLEGLSTS</sequence>
<feature type="region of interest" description="Disordered" evidence="2">
    <location>
        <begin position="236"/>
        <end position="364"/>
    </location>
</feature>
<dbReference type="Pfam" id="PF09794">
    <property type="entry name" value="Avl9"/>
    <property type="match status" value="2"/>
</dbReference>
<feature type="domain" description="UDENN" evidence="3">
    <location>
        <begin position="72"/>
        <end position="645"/>
    </location>
</feature>
<feature type="compositionally biased region" description="Basic and acidic residues" evidence="2">
    <location>
        <begin position="978"/>
        <end position="1004"/>
    </location>
</feature>
<reference evidence="4 5" key="1">
    <citation type="submission" date="2020-11" db="EMBL/GenBank/DDBJ databases">
        <title>Kefir isolates.</title>
        <authorList>
            <person name="Marcisauskas S."/>
            <person name="Kim Y."/>
            <person name="Blasche S."/>
        </authorList>
    </citation>
    <scope>NUCLEOTIDE SEQUENCE [LARGE SCALE GENOMIC DNA]</scope>
    <source>
        <strain evidence="4 5">KR</strain>
    </source>
</reference>
<dbReference type="AlphaFoldDB" id="A0A9P6W4I5"/>
<feature type="region of interest" description="Disordered" evidence="2">
    <location>
        <begin position="1"/>
        <end position="57"/>
    </location>
</feature>
<organism evidence="4 5">
    <name type="scientific">Rhodotorula mucilaginosa</name>
    <name type="common">Yeast</name>
    <name type="synonym">Rhodotorula rubra</name>
    <dbReference type="NCBI Taxonomy" id="5537"/>
    <lineage>
        <taxon>Eukaryota</taxon>
        <taxon>Fungi</taxon>
        <taxon>Dikarya</taxon>
        <taxon>Basidiomycota</taxon>
        <taxon>Pucciniomycotina</taxon>
        <taxon>Microbotryomycetes</taxon>
        <taxon>Sporidiobolales</taxon>
        <taxon>Sporidiobolaceae</taxon>
        <taxon>Rhodotorula</taxon>
    </lineage>
</organism>
<dbReference type="GO" id="GO:0005737">
    <property type="term" value="C:cytoplasm"/>
    <property type="evidence" value="ECO:0007669"/>
    <property type="project" value="TreeGrafter"/>
</dbReference>
<feature type="compositionally biased region" description="Basic and acidic residues" evidence="2">
    <location>
        <begin position="246"/>
        <end position="260"/>
    </location>
</feature>
<comment type="similarity">
    <text evidence="1">Belongs to the AVL9 family.</text>
</comment>
<evidence type="ECO:0000256" key="2">
    <source>
        <dbReference type="SAM" id="MobiDB-lite"/>
    </source>
</evidence>
<comment type="caution">
    <text evidence="4">The sequence shown here is derived from an EMBL/GenBank/DDBJ whole genome shotgun (WGS) entry which is preliminary data.</text>
</comment>
<evidence type="ECO:0000256" key="1">
    <source>
        <dbReference type="ARBA" id="ARBA00038178"/>
    </source>
</evidence>
<gene>
    <name evidence="4" type="primary">AVL9</name>
    <name evidence="4" type="ORF">C6P46_002426</name>
</gene>
<dbReference type="PANTHER" id="PTHR31017:SF1">
    <property type="entry name" value="LATE SECRETORY PATHWAY PROTEIN AVL9 HOMOLOG"/>
    <property type="match status" value="1"/>
</dbReference>
<feature type="compositionally biased region" description="Basic and acidic residues" evidence="2">
    <location>
        <begin position="1018"/>
        <end position="1036"/>
    </location>
</feature>
<feature type="compositionally biased region" description="Low complexity" evidence="2">
    <location>
        <begin position="41"/>
        <end position="56"/>
    </location>
</feature>
<dbReference type="PANTHER" id="PTHR31017">
    <property type="entry name" value="LATE SECRETORY PATHWAY PROTEIN AVL9-RELATED"/>
    <property type="match status" value="1"/>
</dbReference>
<feature type="region of interest" description="Disordered" evidence="2">
    <location>
        <begin position="839"/>
        <end position="1036"/>
    </location>
</feature>
<feature type="compositionally biased region" description="Low complexity" evidence="2">
    <location>
        <begin position="889"/>
        <end position="904"/>
    </location>
</feature>
<evidence type="ECO:0000259" key="3">
    <source>
        <dbReference type="PROSITE" id="PS50211"/>
    </source>
</evidence>
<feature type="compositionally biased region" description="Low complexity" evidence="2">
    <location>
        <begin position="738"/>
        <end position="755"/>
    </location>
</feature>
<feature type="region of interest" description="Disordered" evidence="2">
    <location>
        <begin position="738"/>
        <end position="768"/>
    </location>
</feature>
<dbReference type="OrthoDB" id="26278at2759"/>
<dbReference type="InterPro" id="IPR037516">
    <property type="entry name" value="Tripartite_DENN"/>
</dbReference>
<accession>A0A9P6W4I5</accession>
<dbReference type="EMBL" id="PUHQ01000019">
    <property type="protein sequence ID" value="KAG0663530.1"/>
    <property type="molecule type" value="Genomic_DNA"/>
</dbReference>
<evidence type="ECO:0000313" key="5">
    <source>
        <dbReference type="Proteomes" id="UP000777482"/>
    </source>
</evidence>
<protein>
    <submittedName>
        <fullName evidence="4">Late secretory pathway protein avl9</fullName>
    </submittedName>
</protein>
<dbReference type="PROSITE" id="PS50211">
    <property type="entry name" value="DENN"/>
    <property type="match status" value="1"/>
</dbReference>
<feature type="compositionally biased region" description="Low complexity" evidence="2">
    <location>
        <begin position="930"/>
        <end position="944"/>
    </location>
</feature>
<dbReference type="InterPro" id="IPR018307">
    <property type="entry name" value="ABL9/DENND6_dom"/>
</dbReference>
<evidence type="ECO:0000313" key="4">
    <source>
        <dbReference type="EMBL" id="KAG0663530.1"/>
    </source>
</evidence>
<feature type="compositionally biased region" description="Acidic residues" evidence="2">
    <location>
        <begin position="1005"/>
        <end position="1017"/>
    </location>
</feature>
<feature type="compositionally biased region" description="Basic and acidic residues" evidence="2">
    <location>
        <begin position="14"/>
        <end position="23"/>
    </location>
</feature>
<feature type="compositionally biased region" description="Low complexity" evidence="2">
    <location>
        <begin position="852"/>
        <end position="862"/>
    </location>
</feature>
<dbReference type="Proteomes" id="UP000777482">
    <property type="component" value="Unassembled WGS sequence"/>
</dbReference>
<proteinExistence type="inferred from homology"/>